<evidence type="ECO:0000256" key="7">
    <source>
        <dbReference type="SAM" id="MobiDB-lite"/>
    </source>
</evidence>
<dbReference type="AlphaFoldDB" id="A0AAV7JP26"/>
<feature type="compositionally biased region" description="Polar residues" evidence="7">
    <location>
        <begin position="634"/>
        <end position="655"/>
    </location>
</feature>
<dbReference type="PANTHER" id="PTHR13139:SF54">
    <property type="entry name" value="RING-TYPE E3 UBIQUITIN TRANSFERASE"/>
    <property type="match status" value="1"/>
</dbReference>
<evidence type="ECO:0000256" key="4">
    <source>
        <dbReference type="ARBA" id="ARBA00022771"/>
    </source>
</evidence>
<feature type="compositionally biased region" description="Polar residues" evidence="7">
    <location>
        <begin position="492"/>
        <end position="520"/>
    </location>
</feature>
<protein>
    <recommendedName>
        <fullName evidence="2">RING-type E3 ubiquitin transferase</fullName>
        <ecNumber evidence="2">2.3.2.27</ecNumber>
    </recommendedName>
</protein>
<feature type="region of interest" description="Disordered" evidence="7">
    <location>
        <begin position="110"/>
        <end position="134"/>
    </location>
</feature>
<feature type="compositionally biased region" description="Low complexity" evidence="7">
    <location>
        <begin position="470"/>
        <end position="487"/>
    </location>
</feature>
<dbReference type="InterPro" id="IPR052249">
    <property type="entry name" value="Roquin_domain"/>
</dbReference>
<evidence type="ECO:0000256" key="1">
    <source>
        <dbReference type="ARBA" id="ARBA00000900"/>
    </source>
</evidence>
<dbReference type="GO" id="GO:0008270">
    <property type="term" value="F:zinc ion binding"/>
    <property type="evidence" value="ECO:0007669"/>
    <property type="project" value="UniProtKB-KW"/>
</dbReference>
<evidence type="ECO:0000313" key="9">
    <source>
        <dbReference type="EMBL" id="KAI6650482.1"/>
    </source>
</evidence>
<dbReference type="InterPro" id="IPR001841">
    <property type="entry name" value="Znf_RING"/>
</dbReference>
<sequence length="897" mass="100663">MTQTSNISHIQPQSATIRVPSIYPNPPHSSGISALRNCLSCSNCKQAFNCLDKLPLTLTCGHTICKACTSNLIACPLDSSPTHLDEVDIQKVPVNYAILQLVMDLKGLDESPLPENSSQSSPTTSSYHLAPSEVDPDIAMDRAKEYLDELADYLVIGVQGTGTPVTASHTSPLHTSTPLTSGQQHLLSRPLQRKLSSLSNCSLSDEEGRTKLIRAARSIGERCINELIVIHQNPQMLTSHLWAAVRQRGCQFLGPQMQENTLQLIHFLLRDGEHLPRKSIVLFVVSRLDKFPSASKTNVGHVVQLLYRASCFNVTKRKDASSLLQLKEDYRQYDALRREHDAQIVQIAYEAGLRISPEQWSSLIYGDLHHKSHMQSIIDKLQTAQSFYNSIHELISTLKKSGDPMDLSSLKPSLELIASISTNAGEKSRITWENLLTYLKSVCHIMERFVHFLKVSGKGKNHLSSFLEYSSNSPPQTRTPPQSTPLPKHSHNTNSQWEVTPIGSSPSDPLRKQPSSLTLDTSDRFNSPLPDVATPFTYSSSMPSINSSIRSKSPRYQHRGVIGTFPNYPTTVSYHNNYNNTVPNIGMLGHGPNHKREPLSPYLEYRNSNSEEDSHLFQMSPQPRPESCRLPQPSGYQNTTNTSWNPRFSNRPQNSKLDLLNPPFSLPAKESHNLTDPYIQQQHRSLPDYKLSQSPRTDCFQRMPDLHVSQSSINSTTSSDLDSFPFLSTLSNLPPTTQNLNLSAPRKIIGENQHLLNNYNLSTLLSDISVDSHSSIYSSGYSSIQDSSNDHIATDTVSNSTPNYKPYRQEWIQARSRELADKEVELNVREAYIKKKENEYYMSPHASSDKILQEQFDKELAEELQRGEIPMQGYSAYNSDQDQLDPILSQIITNLHI</sequence>
<dbReference type="EMBL" id="JAKMXF010000310">
    <property type="protein sequence ID" value="KAI6650482.1"/>
    <property type="molecule type" value="Genomic_DNA"/>
</dbReference>
<dbReference type="InterPro" id="IPR048575">
    <property type="entry name" value="Roquin_1_2-like_ROQ"/>
</dbReference>
<keyword evidence="4 6" id="KW-0863">Zinc-finger</keyword>
<dbReference type="GO" id="GO:0000288">
    <property type="term" value="P:nuclear-transcribed mRNA catabolic process, deadenylation-dependent decay"/>
    <property type="evidence" value="ECO:0007669"/>
    <property type="project" value="TreeGrafter"/>
</dbReference>
<keyword evidence="10" id="KW-1185">Reference proteome</keyword>
<name>A0AAV7JP26_9METZ</name>
<dbReference type="Pfam" id="PF21206">
    <property type="entry name" value="Roquin_1_2-like_ROQ"/>
    <property type="match status" value="1"/>
</dbReference>
<dbReference type="GO" id="GO:0061630">
    <property type="term" value="F:ubiquitin protein ligase activity"/>
    <property type="evidence" value="ECO:0007669"/>
    <property type="project" value="UniProtKB-EC"/>
</dbReference>
<keyword evidence="4 6" id="KW-0479">Metal-binding</keyword>
<keyword evidence="5" id="KW-0862">Zinc</keyword>
<evidence type="ECO:0000256" key="2">
    <source>
        <dbReference type="ARBA" id="ARBA00012483"/>
    </source>
</evidence>
<feature type="domain" description="RING-type" evidence="8">
    <location>
        <begin position="41"/>
        <end position="79"/>
    </location>
</feature>
<comment type="catalytic activity">
    <reaction evidence="1">
        <text>S-ubiquitinyl-[E2 ubiquitin-conjugating enzyme]-L-cysteine + [acceptor protein]-L-lysine = [E2 ubiquitin-conjugating enzyme]-L-cysteine + N(6)-ubiquitinyl-[acceptor protein]-L-lysine.</text>
        <dbReference type="EC" id="2.3.2.27"/>
    </reaction>
</comment>
<dbReference type="GO" id="GO:0010494">
    <property type="term" value="C:cytoplasmic stress granule"/>
    <property type="evidence" value="ECO:0007669"/>
    <property type="project" value="TreeGrafter"/>
</dbReference>
<dbReference type="EC" id="2.3.2.27" evidence="2"/>
<comment type="caution">
    <text evidence="9">The sequence shown here is derived from an EMBL/GenBank/DDBJ whole genome shotgun (WGS) entry which is preliminary data.</text>
</comment>
<dbReference type="Pfam" id="PF18386">
    <property type="entry name" value="ROQ_II"/>
    <property type="match status" value="1"/>
</dbReference>
<gene>
    <name evidence="9" type="ORF">LOD99_7534</name>
</gene>
<dbReference type="PROSITE" id="PS50089">
    <property type="entry name" value="ZF_RING_2"/>
    <property type="match status" value="1"/>
</dbReference>
<evidence type="ECO:0000256" key="3">
    <source>
        <dbReference type="ARBA" id="ARBA00022679"/>
    </source>
</evidence>
<dbReference type="Proteomes" id="UP001165289">
    <property type="component" value="Unassembled WGS sequence"/>
</dbReference>
<dbReference type="SUPFAM" id="SSF57850">
    <property type="entry name" value="RING/U-box"/>
    <property type="match status" value="1"/>
</dbReference>
<evidence type="ECO:0000259" key="8">
    <source>
        <dbReference type="PROSITE" id="PS50089"/>
    </source>
</evidence>
<feature type="region of interest" description="Disordered" evidence="7">
    <location>
        <begin position="466"/>
        <end position="530"/>
    </location>
</feature>
<dbReference type="InterPro" id="IPR013083">
    <property type="entry name" value="Znf_RING/FYVE/PHD"/>
</dbReference>
<evidence type="ECO:0000256" key="6">
    <source>
        <dbReference type="PROSITE-ProRule" id="PRU00175"/>
    </source>
</evidence>
<dbReference type="PANTHER" id="PTHR13139">
    <property type="entry name" value="RING FINGER AND CCCH-TYPE ZINC FINGER DOMAIN-CONTAINING PROTEIN"/>
    <property type="match status" value="1"/>
</dbReference>
<feature type="compositionally biased region" description="Low complexity" evidence="7">
    <location>
        <begin position="117"/>
        <end position="126"/>
    </location>
</feature>
<reference evidence="9 10" key="1">
    <citation type="journal article" date="2023" name="BMC Biol.">
        <title>The compact genome of the sponge Oopsacas minuta (Hexactinellida) is lacking key metazoan core genes.</title>
        <authorList>
            <person name="Santini S."/>
            <person name="Schenkelaars Q."/>
            <person name="Jourda C."/>
            <person name="Duchesne M."/>
            <person name="Belahbib H."/>
            <person name="Rocher C."/>
            <person name="Selva M."/>
            <person name="Riesgo A."/>
            <person name="Vervoort M."/>
            <person name="Leys S.P."/>
            <person name="Kodjabachian L."/>
            <person name="Le Bivic A."/>
            <person name="Borchiellini C."/>
            <person name="Claverie J.M."/>
            <person name="Renard E."/>
        </authorList>
    </citation>
    <scope>NUCLEOTIDE SEQUENCE [LARGE SCALE GENOMIC DNA]</scope>
    <source>
        <strain evidence="9">SPO-2</strain>
    </source>
</reference>
<dbReference type="GO" id="GO:0006511">
    <property type="term" value="P:ubiquitin-dependent protein catabolic process"/>
    <property type="evidence" value="ECO:0007669"/>
    <property type="project" value="TreeGrafter"/>
</dbReference>
<dbReference type="InterPro" id="IPR041523">
    <property type="entry name" value="ROQ_II"/>
</dbReference>
<evidence type="ECO:0000313" key="10">
    <source>
        <dbReference type="Proteomes" id="UP001165289"/>
    </source>
</evidence>
<evidence type="ECO:0000256" key="5">
    <source>
        <dbReference type="ARBA" id="ARBA00022833"/>
    </source>
</evidence>
<keyword evidence="3" id="KW-0808">Transferase</keyword>
<accession>A0AAV7JP26</accession>
<feature type="region of interest" description="Disordered" evidence="7">
    <location>
        <begin position="609"/>
        <end position="655"/>
    </location>
</feature>
<dbReference type="Gene3D" id="1.20.120.1790">
    <property type="match status" value="1"/>
</dbReference>
<dbReference type="Gene3D" id="3.30.40.10">
    <property type="entry name" value="Zinc/RING finger domain, C3HC4 (zinc finger)"/>
    <property type="match status" value="1"/>
</dbReference>
<proteinExistence type="predicted"/>
<dbReference type="GO" id="GO:0003729">
    <property type="term" value="F:mRNA binding"/>
    <property type="evidence" value="ECO:0007669"/>
    <property type="project" value="TreeGrafter"/>
</dbReference>
<dbReference type="GO" id="GO:0035613">
    <property type="term" value="F:RNA stem-loop binding"/>
    <property type="evidence" value="ECO:0007669"/>
    <property type="project" value="TreeGrafter"/>
</dbReference>
<dbReference type="GO" id="GO:0000209">
    <property type="term" value="P:protein polyubiquitination"/>
    <property type="evidence" value="ECO:0007669"/>
    <property type="project" value="TreeGrafter"/>
</dbReference>
<organism evidence="9 10">
    <name type="scientific">Oopsacas minuta</name>
    <dbReference type="NCBI Taxonomy" id="111878"/>
    <lineage>
        <taxon>Eukaryota</taxon>
        <taxon>Metazoa</taxon>
        <taxon>Porifera</taxon>
        <taxon>Hexactinellida</taxon>
        <taxon>Hexasterophora</taxon>
        <taxon>Lyssacinosida</taxon>
        <taxon>Leucopsacidae</taxon>
        <taxon>Oopsacas</taxon>
    </lineage>
</organism>
<dbReference type="GO" id="GO:0003725">
    <property type="term" value="F:double-stranded RNA binding"/>
    <property type="evidence" value="ECO:0007669"/>
    <property type="project" value="TreeGrafter"/>
</dbReference>